<keyword evidence="2" id="KW-0251">Elongation factor</keyword>
<evidence type="ECO:0000259" key="5">
    <source>
        <dbReference type="SMART" id="SM00888"/>
    </source>
</evidence>
<dbReference type="FunFam" id="3.30.70.60:FF:000001">
    <property type="entry name" value="Elongation factor 1-beta 1 like"/>
    <property type="match status" value="1"/>
</dbReference>
<dbReference type="SMART" id="SM00888">
    <property type="entry name" value="EF1_GNE"/>
    <property type="match status" value="1"/>
</dbReference>
<evidence type="ECO:0000256" key="3">
    <source>
        <dbReference type="ARBA" id="ARBA00022917"/>
    </source>
</evidence>
<sequence>WRLNPCTYISAAAAPAAPAKPPPAKNDDDDDDDDLFGSDVDEEELARAREERMAAAKAAQPAKDKPVAKSSIVLDVKPWSDETDMVEMEQLVRSIQADGLLWGSSRLVPLAYGIKKLQIGCVVEDDKVSLSTWSTFHVYTNAADLLLDVYSLR</sequence>
<dbReference type="InterPro" id="IPR049720">
    <property type="entry name" value="EF1B_bsu/dsu"/>
</dbReference>
<dbReference type="GO" id="GO:0003746">
    <property type="term" value="F:translation elongation factor activity"/>
    <property type="evidence" value="ECO:0007669"/>
    <property type="project" value="UniProtKB-KW"/>
</dbReference>
<reference evidence="8" key="1">
    <citation type="submission" date="2016-06" db="UniProtKB">
        <authorList>
            <consortium name="WormBaseParasite"/>
        </authorList>
    </citation>
    <scope>IDENTIFICATION</scope>
</reference>
<dbReference type="PANTHER" id="PTHR11595:SF21">
    <property type="entry name" value="ELONGATION FACTOR 1-BETA"/>
    <property type="match status" value="1"/>
</dbReference>
<dbReference type="Proteomes" id="UP000272942">
    <property type="component" value="Unassembled WGS sequence"/>
</dbReference>
<dbReference type="InterPro" id="IPR014717">
    <property type="entry name" value="Transl_elong_EF1B/ribsomal_bS6"/>
</dbReference>
<evidence type="ECO:0000313" key="8">
    <source>
        <dbReference type="WBParaSite" id="ECPE_0001738001-mRNA-1"/>
    </source>
</evidence>
<dbReference type="CDD" id="cd00292">
    <property type="entry name" value="EF1B"/>
    <property type="match status" value="1"/>
</dbReference>
<dbReference type="InterPro" id="IPR014038">
    <property type="entry name" value="EF1B_bsu/dsu_GNE"/>
</dbReference>
<dbReference type="AlphaFoldDB" id="A0A183BDQ0"/>
<comment type="similarity">
    <text evidence="1">Belongs to the EF-1-beta/EF-1-delta family.</text>
</comment>
<feature type="region of interest" description="Disordered" evidence="4">
    <location>
        <begin position="12"/>
        <end position="67"/>
    </location>
</feature>
<proteinExistence type="inferred from homology"/>
<dbReference type="EMBL" id="UZAN01068732">
    <property type="protein sequence ID" value="VDP94626.1"/>
    <property type="molecule type" value="Genomic_DNA"/>
</dbReference>
<feature type="compositionally biased region" description="Basic and acidic residues" evidence="4">
    <location>
        <begin position="45"/>
        <end position="54"/>
    </location>
</feature>
<evidence type="ECO:0000256" key="2">
    <source>
        <dbReference type="ARBA" id="ARBA00022768"/>
    </source>
</evidence>
<name>A0A183BDQ0_9TREM</name>
<evidence type="ECO:0000313" key="6">
    <source>
        <dbReference type="EMBL" id="VDP94626.1"/>
    </source>
</evidence>
<reference evidence="6 7" key="2">
    <citation type="submission" date="2018-11" db="EMBL/GenBank/DDBJ databases">
        <authorList>
            <consortium name="Pathogen Informatics"/>
        </authorList>
    </citation>
    <scope>NUCLEOTIDE SEQUENCE [LARGE SCALE GENOMIC DNA]</scope>
    <source>
        <strain evidence="6 7">Egypt</strain>
    </source>
</reference>
<keyword evidence="7" id="KW-1185">Reference proteome</keyword>
<feature type="compositionally biased region" description="Acidic residues" evidence="4">
    <location>
        <begin position="27"/>
        <end position="44"/>
    </location>
</feature>
<dbReference type="PANTHER" id="PTHR11595">
    <property type="entry name" value="EF-HAND AND COILED-COIL DOMAIN-CONTAINING FAMILY MEMBER"/>
    <property type="match status" value="1"/>
</dbReference>
<evidence type="ECO:0000256" key="4">
    <source>
        <dbReference type="SAM" id="MobiDB-lite"/>
    </source>
</evidence>
<evidence type="ECO:0000313" key="7">
    <source>
        <dbReference type="Proteomes" id="UP000272942"/>
    </source>
</evidence>
<dbReference type="GO" id="GO:0005085">
    <property type="term" value="F:guanyl-nucleotide exchange factor activity"/>
    <property type="evidence" value="ECO:0007669"/>
    <property type="project" value="TreeGrafter"/>
</dbReference>
<dbReference type="SUPFAM" id="SSF54984">
    <property type="entry name" value="eEF-1beta-like"/>
    <property type="match status" value="1"/>
</dbReference>
<dbReference type="OrthoDB" id="331763at2759"/>
<dbReference type="GO" id="GO:0005853">
    <property type="term" value="C:eukaryotic translation elongation factor 1 complex"/>
    <property type="evidence" value="ECO:0007669"/>
    <property type="project" value="InterPro"/>
</dbReference>
<dbReference type="WBParaSite" id="ECPE_0001738001-mRNA-1">
    <property type="protein sequence ID" value="ECPE_0001738001-mRNA-1"/>
    <property type="gene ID" value="ECPE_0001738001"/>
</dbReference>
<protein>
    <submittedName>
        <fullName evidence="8">EF1_GNE domain-containing protein</fullName>
    </submittedName>
</protein>
<dbReference type="GO" id="GO:0005829">
    <property type="term" value="C:cytosol"/>
    <property type="evidence" value="ECO:0007669"/>
    <property type="project" value="TreeGrafter"/>
</dbReference>
<evidence type="ECO:0000256" key="1">
    <source>
        <dbReference type="ARBA" id="ARBA00007411"/>
    </source>
</evidence>
<organism evidence="8">
    <name type="scientific">Echinostoma caproni</name>
    <dbReference type="NCBI Taxonomy" id="27848"/>
    <lineage>
        <taxon>Eukaryota</taxon>
        <taxon>Metazoa</taxon>
        <taxon>Spiralia</taxon>
        <taxon>Lophotrochozoa</taxon>
        <taxon>Platyhelminthes</taxon>
        <taxon>Trematoda</taxon>
        <taxon>Digenea</taxon>
        <taxon>Plagiorchiida</taxon>
        <taxon>Echinostomata</taxon>
        <taxon>Echinostomatoidea</taxon>
        <taxon>Echinostomatidae</taxon>
        <taxon>Echinostoma</taxon>
    </lineage>
</organism>
<dbReference type="Gene3D" id="3.30.70.60">
    <property type="match status" value="1"/>
</dbReference>
<feature type="domain" description="Translation elongation factor EF1B beta/delta subunit guanine nucleotide exchange" evidence="5">
    <location>
        <begin position="69"/>
        <end position="146"/>
    </location>
</feature>
<dbReference type="InterPro" id="IPR036219">
    <property type="entry name" value="eEF-1beta-like_sf"/>
</dbReference>
<keyword evidence="3" id="KW-0648">Protein biosynthesis</keyword>
<dbReference type="Pfam" id="PF00736">
    <property type="entry name" value="EF1_GNE"/>
    <property type="match status" value="1"/>
</dbReference>
<accession>A0A183BDQ0</accession>
<gene>
    <name evidence="6" type="ORF">ECPE_LOCUS17336</name>
</gene>